<proteinExistence type="predicted"/>
<evidence type="ECO:0000313" key="2">
    <source>
        <dbReference type="EMBL" id="KAG3224903.1"/>
    </source>
</evidence>
<organism evidence="2 3">
    <name type="scientific">Phytophthora cactorum</name>
    <dbReference type="NCBI Taxonomy" id="29920"/>
    <lineage>
        <taxon>Eukaryota</taxon>
        <taxon>Sar</taxon>
        <taxon>Stramenopiles</taxon>
        <taxon>Oomycota</taxon>
        <taxon>Peronosporomycetes</taxon>
        <taxon>Peronosporales</taxon>
        <taxon>Peronosporaceae</taxon>
        <taxon>Phytophthora</taxon>
    </lineage>
</organism>
<evidence type="ECO:0000313" key="3">
    <source>
        <dbReference type="Proteomes" id="UP000760860"/>
    </source>
</evidence>
<protein>
    <recommendedName>
        <fullName evidence="1">WLGC domain-containing protein</fullName>
    </recommendedName>
</protein>
<accession>A0A8T1ILA7</accession>
<dbReference type="Proteomes" id="UP000760860">
    <property type="component" value="Unassembled WGS sequence"/>
</dbReference>
<dbReference type="EMBL" id="RCMV01000098">
    <property type="protein sequence ID" value="KAG3224903.1"/>
    <property type="molecule type" value="Genomic_DNA"/>
</dbReference>
<gene>
    <name evidence="2" type="ORF">PC129_g4468</name>
</gene>
<evidence type="ECO:0000259" key="1">
    <source>
        <dbReference type="Pfam" id="PF26605"/>
    </source>
</evidence>
<reference evidence="2" key="1">
    <citation type="submission" date="2018-05" db="EMBL/GenBank/DDBJ databases">
        <title>Effector identification in a new, highly contiguous assembly of the strawberry crown rot pathogen Phytophthora cactorum.</title>
        <authorList>
            <person name="Armitage A.D."/>
            <person name="Nellist C.F."/>
            <person name="Bates H."/>
            <person name="Vickerstaff R.J."/>
            <person name="Harrison R.J."/>
        </authorList>
    </citation>
    <scope>NUCLEOTIDE SEQUENCE</scope>
    <source>
        <strain evidence="2">P421</strain>
    </source>
</reference>
<dbReference type="InterPro" id="IPR058256">
    <property type="entry name" value="WLGC"/>
</dbReference>
<sequence>MAPCNGTMYRQCGNAQAMCYNARFMGIACTTSPFPIEMRRRQIAQGVGDPCNPEVEAWLGCT</sequence>
<dbReference type="Pfam" id="PF26605">
    <property type="entry name" value="WLGC"/>
    <property type="match status" value="1"/>
</dbReference>
<name>A0A8T1ILA7_9STRA</name>
<dbReference type="AlphaFoldDB" id="A0A8T1ILA7"/>
<comment type="caution">
    <text evidence="2">The sequence shown here is derived from an EMBL/GenBank/DDBJ whole genome shotgun (WGS) entry which is preliminary data.</text>
</comment>
<feature type="domain" description="WLGC" evidence="1">
    <location>
        <begin position="2"/>
        <end position="62"/>
    </location>
</feature>